<dbReference type="PANTHER" id="PTHR40547:SF1">
    <property type="entry name" value="SLL0298 PROTEIN"/>
    <property type="match status" value="1"/>
</dbReference>
<dbReference type="OrthoDB" id="9794343at2"/>
<feature type="transmembrane region" description="Helical" evidence="1">
    <location>
        <begin position="24"/>
        <end position="52"/>
    </location>
</feature>
<keyword evidence="4" id="KW-1185">Reference proteome</keyword>
<feature type="domain" description="DUF2062" evidence="2">
    <location>
        <begin position="5"/>
        <end position="160"/>
    </location>
</feature>
<dbReference type="eggNOG" id="COG3216">
    <property type="taxonomic scope" value="Bacteria"/>
</dbReference>
<dbReference type="PANTHER" id="PTHR40547">
    <property type="entry name" value="SLL0298 PROTEIN"/>
    <property type="match status" value="1"/>
</dbReference>
<proteinExistence type="predicted"/>
<dbReference type="RefSeq" id="WP_015404850.1">
    <property type="nucleotide sequence ID" value="NC_020304.1"/>
</dbReference>
<evidence type="ECO:0000259" key="2">
    <source>
        <dbReference type="Pfam" id="PF09835"/>
    </source>
</evidence>
<gene>
    <name evidence="3" type="ordered locus">UWK_02628</name>
</gene>
<sequence length="183" mass="21061">MNFTRLKKFYYLKFVRIKGAPKDIAWGACIGALIGTMPVMPFHTIGIIAVCVMTRTSTMAGLFSSLVISNPFTYIPIYYLSMVIGNFITPYKVNWETIHTILNVIISEHGFKQSVTMLANQGTEIIIVMLSGGMILALPTAVFWYFFTLRLFLKIREKRRERHILRAKKKTIKQKKEIHDPIR</sequence>
<feature type="transmembrane region" description="Helical" evidence="1">
    <location>
        <begin position="125"/>
        <end position="153"/>
    </location>
</feature>
<dbReference type="AlphaFoldDB" id="M1NHU2"/>
<evidence type="ECO:0000313" key="3">
    <source>
        <dbReference type="EMBL" id="AGF79164.1"/>
    </source>
</evidence>
<protein>
    <recommendedName>
        <fullName evidence="2">DUF2062 domain-containing protein</fullName>
    </recommendedName>
</protein>
<accession>M1NHU2</accession>
<organism evidence="3 4">
    <name type="scientific">Desulfocapsa sulfexigens (strain DSM 10523 / SB164P1)</name>
    <dbReference type="NCBI Taxonomy" id="1167006"/>
    <lineage>
        <taxon>Bacteria</taxon>
        <taxon>Pseudomonadati</taxon>
        <taxon>Thermodesulfobacteriota</taxon>
        <taxon>Desulfobulbia</taxon>
        <taxon>Desulfobulbales</taxon>
        <taxon>Desulfocapsaceae</taxon>
        <taxon>Desulfocapsa</taxon>
    </lineage>
</organism>
<feature type="transmembrane region" description="Helical" evidence="1">
    <location>
        <begin position="59"/>
        <end position="80"/>
    </location>
</feature>
<dbReference type="STRING" id="1167006.UWK_02628"/>
<evidence type="ECO:0000313" key="4">
    <source>
        <dbReference type="Proteomes" id="UP000011721"/>
    </source>
</evidence>
<dbReference type="Pfam" id="PF09835">
    <property type="entry name" value="DUF2062"/>
    <property type="match status" value="1"/>
</dbReference>
<dbReference type="KEGG" id="dsf:UWK_02628"/>
<dbReference type="InterPro" id="IPR018639">
    <property type="entry name" value="DUF2062"/>
</dbReference>
<dbReference type="Proteomes" id="UP000011721">
    <property type="component" value="Chromosome"/>
</dbReference>
<evidence type="ECO:0000256" key="1">
    <source>
        <dbReference type="SAM" id="Phobius"/>
    </source>
</evidence>
<name>M1NHU2_DESSD</name>
<keyword evidence="1" id="KW-0472">Membrane</keyword>
<dbReference type="EMBL" id="CP003985">
    <property type="protein sequence ID" value="AGF79164.1"/>
    <property type="molecule type" value="Genomic_DNA"/>
</dbReference>
<reference evidence="4" key="1">
    <citation type="journal article" date="2013" name="Stand. Genomic Sci.">
        <title>Complete genome sequence of Desulfocapsa sulfexigens, a marine deltaproteobacterium specialized in disproportionating inorganic sulfur compounds.</title>
        <authorList>
            <person name="Finster K.W."/>
            <person name="Kjeldsen K.U."/>
            <person name="Kube M."/>
            <person name="Reinhardt R."/>
            <person name="Mussmann M."/>
            <person name="Amann R."/>
            <person name="Schreiber L."/>
        </authorList>
    </citation>
    <scope>NUCLEOTIDE SEQUENCE [LARGE SCALE GENOMIC DNA]</scope>
    <source>
        <strain evidence="4">DSM 10523 / SB164P1</strain>
    </source>
</reference>
<dbReference type="HOGENOM" id="CLU_102912_1_1_7"/>
<keyword evidence="1" id="KW-1133">Transmembrane helix</keyword>
<keyword evidence="1" id="KW-0812">Transmembrane</keyword>